<organism evidence="2 3">
    <name type="scientific">Streptomyces narbonensis</name>
    <dbReference type="NCBI Taxonomy" id="67333"/>
    <lineage>
        <taxon>Bacteria</taxon>
        <taxon>Bacillati</taxon>
        <taxon>Actinomycetota</taxon>
        <taxon>Actinomycetes</taxon>
        <taxon>Kitasatosporales</taxon>
        <taxon>Streptomycetaceae</taxon>
        <taxon>Streptomyces</taxon>
    </lineage>
</organism>
<evidence type="ECO:0000256" key="1">
    <source>
        <dbReference type="SAM" id="MobiDB-lite"/>
    </source>
</evidence>
<protein>
    <submittedName>
        <fullName evidence="2">Uncharacterized protein</fullName>
    </submittedName>
</protein>
<comment type="caution">
    <text evidence="2">The sequence shown here is derived from an EMBL/GenBank/DDBJ whole genome shotgun (WGS) entry which is preliminary data.</text>
</comment>
<dbReference type="Proteomes" id="UP001551329">
    <property type="component" value="Unassembled WGS sequence"/>
</dbReference>
<evidence type="ECO:0000313" key="3">
    <source>
        <dbReference type="Proteomes" id="UP001551329"/>
    </source>
</evidence>
<keyword evidence="3" id="KW-1185">Reference proteome</keyword>
<dbReference type="SUPFAM" id="SSF53927">
    <property type="entry name" value="Cytidine deaminase-like"/>
    <property type="match status" value="1"/>
</dbReference>
<dbReference type="RefSeq" id="WP_358471029.1">
    <property type="nucleotide sequence ID" value="NZ_JBEZAE010000009.1"/>
</dbReference>
<accession>A0ABV3CAC7</accession>
<proteinExistence type="predicted"/>
<sequence length="79" mass="8331">MELRYGINPPAAGGGRPAGGVREATGPGAERQPVLRQPPRHGVGFIAEPAGSIRSDDVVDACREHGITLARTGLRLFHH</sequence>
<dbReference type="Gene3D" id="3.40.140.20">
    <property type="match status" value="1"/>
</dbReference>
<dbReference type="InterPro" id="IPR016193">
    <property type="entry name" value="Cytidine_deaminase-like"/>
</dbReference>
<feature type="region of interest" description="Disordered" evidence="1">
    <location>
        <begin position="1"/>
        <end position="47"/>
    </location>
</feature>
<evidence type="ECO:0000313" key="2">
    <source>
        <dbReference type="EMBL" id="MEU7071722.1"/>
    </source>
</evidence>
<gene>
    <name evidence="2" type="ORF">AB0A88_16465</name>
</gene>
<dbReference type="EMBL" id="JBEZAE010000009">
    <property type="protein sequence ID" value="MEU7071722.1"/>
    <property type="molecule type" value="Genomic_DNA"/>
</dbReference>
<dbReference type="InterPro" id="IPR024051">
    <property type="entry name" value="AICAR_Tfase_dup_dom_sf"/>
</dbReference>
<name>A0ABV3CAC7_9ACTN</name>
<reference evidence="2 3" key="1">
    <citation type="submission" date="2024-06" db="EMBL/GenBank/DDBJ databases">
        <title>The Natural Products Discovery Center: Release of the First 8490 Sequenced Strains for Exploring Actinobacteria Biosynthetic Diversity.</title>
        <authorList>
            <person name="Kalkreuter E."/>
            <person name="Kautsar S.A."/>
            <person name="Yang D."/>
            <person name="Bader C.D."/>
            <person name="Teijaro C.N."/>
            <person name="Fluegel L."/>
            <person name="Davis C.M."/>
            <person name="Simpson J.R."/>
            <person name="Lauterbach L."/>
            <person name="Steele A.D."/>
            <person name="Gui C."/>
            <person name="Meng S."/>
            <person name="Li G."/>
            <person name="Viehrig K."/>
            <person name="Ye F."/>
            <person name="Su P."/>
            <person name="Kiefer A.F."/>
            <person name="Nichols A."/>
            <person name="Cepeda A.J."/>
            <person name="Yan W."/>
            <person name="Fan B."/>
            <person name="Jiang Y."/>
            <person name="Adhikari A."/>
            <person name="Zheng C.-J."/>
            <person name="Schuster L."/>
            <person name="Cowan T.M."/>
            <person name="Smanski M.J."/>
            <person name="Chevrette M.G."/>
            <person name="De Carvalho L.P.S."/>
            <person name="Shen B."/>
        </authorList>
    </citation>
    <scope>NUCLEOTIDE SEQUENCE [LARGE SCALE GENOMIC DNA]</scope>
    <source>
        <strain evidence="2 3">NPDC045974</strain>
    </source>
</reference>